<name>A0A9P4M0S2_9PEZI</name>
<gene>
    <name evidence="1" type="ORF">K490DRAFT_4673</name>
</gene>
<dbReference type="OrthoDB" id="1689567at2759"/>
<proteinExistence type="predicted"/>
<reference evidence="1" key="1">
    <citation type="journal article" date="2020" name="Stud. Mycol.">
        <title>101 Dothideomycetes genomes: a test case for predicting lifestyles and emergence of pathogens.</title>
        <authorList>
            <person name="Haridas S."/>
            <person name="Albert R."/>
            <person name="Binder M."/>
            <person name="Bloem J."/>
            <person name="Labutti K."/>
            <person name="Salamov A."/>
            <person name="Andreopoulos B."/>
            <person name="Baker S."/>
            <person name="Barry K."/>
            <person name="Bills G."/>
            <person name="Bluhm B."/>
            <person name="Cannon C."/>
            <person name="Castanera R."/>
            <person name="Culley D."/>
            <person name="Daum C."/>
            <person name="Ezra D."/>
            <person name="Gonzalez J."/>
            <person name="Henrissat B."/>
            <person name="Kuo A."/>
            <person name="Liang C."/>
            <person name="Lipzen A."/>
            <person name="Lutzoni F."/>
            <person name="Magnuson J."/>
            <person name="Mondo S."/>
            <person name="Nolan M."/>
            <person name="Ohm R."/>
            <person name="Pangilinan J."/>
            <person name="Park H.-J."/>
            <person name="Ramirez L."/>
            <person name="Alfaro M."/>
            <person name="Sun H."/>
            <person name="Tritt A."/>
            <person name="Yoshinaga Y."/>
            <person name="Zwiers L.-H."/>
            <person name="Turgeon B."/>
            <person name="Goodwin S."/>
            <person name="Spatafora J."/>
            <person name="Crous P."/>
            <person name="Grigoriev I."/>
        </authorList>
    </citation>
    <scope>NUCLEOTIDE SEQUENCE</scope>
    <source>
        <strain evidence="1">CBS 121410</strain>
    </source>
</reference>
<organism evidence="1 2">
    <name type="scientific">Saccharata proteae CBS 121410</name>
    <dbReference type="NCBI Taxonomy" id="1314787"/>
    <lineage>
        <taxon>Eukaryota</taxon>
        <taxon>Fungi</taxon>
        <taxon>Dikarya</taxon>
        <taxon>Ascomycota</taxon>
        <taxon>Pezizomycotina</taxon>
        <taxon>Dothideomycetes</taxon>
        <taxon>Dothideomycetes incertae sedis</taxon>
        <taxon>Botryosphaeriales</taxon>
        <taxon>Saccharataceae</taxon>
        <taxon>Saccharata</taxon>
    </lineage>
</organism>
<evidence type="ECO:0000313" key="2">
    <source>
        <dbReference type="Proteomes" id="UP000799776"/>
    </source>
</evidence>
<comment type="caution">
    <text evidence="1">The sequence shown here is derived from an EMBL/GenBank/DDBJ whole genome shotgun (WGS) entry which is preliminary data.</text>
</comment>
<keyword evidence="2" id="KW-1185">Reference proteome</keyword>
<sequence>RTIYRHLCSHDDPPRSVAICPQRRCVAFGCSAGIELHWVDALTGQDLHRWFPLTAPSDFLYFLNPRPGVDSSHKLRIISSVANPSDHPTPRRLSPTLYTIAGTTCDHYRAVPLSDGYHHLFTDPPSQMLHLGSDAPLGGSIKLLRKIAFEPPLPGLLPTAYAAGSNLSHGARVVAGFGNLVVLYSVPPDVLGASRAERNGETGPGIGYTRPCSRNRVPWPLSVHGVTLGSVEGLVDIAVNETPRLTVWAIGESGRATVWKVDEGD</sequence>
<dbReference type="EMBL" id="ML978712">
    <property type="protein sequence ID" value="KAF2090477.1"/>
    <property type="molecule type" value="Genomic_DNA"/>
</dbReference>
<dbReference type="Proteomes" id="UP000799776">
    <property type="component" value="Unassembled WGS sequence"/>
</dbReference>
<protein>
    <submittedName>
        <fullName evidence="1">Uncharacterized protein</fullName>
    </submittedName>
</protein>
<feature type="non-terminal residue" evidence="1">
    <location>
        <position position="265"/>
    </location>
</feature>
<feature type="non-terminal residue" evidence="1">
    <location>
        <position position="1"/>
    </location>
</feature>
<accession>A0A9P4M0S2</accession>
<evidence type="ECO:0000313" key="1">
    <source>
        <dbReference type="EMBL" id="KAF2090477.1"/>
    </source>
</evidence>
<dbReference type="AlphaFoldDB" id="A0A9P4M0S2"/>